<evidence type="ECO:0000256" key="7">
    <source>
        <dbReference type="ARBA" id="ARBA00038298"/>
    </source>
</evidence>
<organism evidence="11 12">
    <name type="scientific">Stylonychia lemnae</name>
    <name type="common">Ciliate</name>
    <dbReference type="NCBI Taxonomy" id="5949"/>
    <lineage>
        <taxon>Eukaryota</taxon>
        <taxon>Sar</taxon>
        <taxon>Alveolata</taxon>
        <taxon>Ciliophora</taxon>
        <taxon>Intramacronucleata</taxon>
        <taxon>Spirotrichea</taxon>
        <taxon>Stichotrichia</taxon>
        <taxon>Sporadotrichida</taxon>
        <taxon>Oxytrichidae</taxon>
        <taxon>Stylonychinae</taxon>
        <taxon>Stylonychia</taxon>
    </lineage>
</organism>
<evidence type="ECO:0000256" key="4">
    <source>
        <dbReference type="ARBA" id="ARBA00022989"/>
    </source>
</evidence>
<sequence length="202" mass="23534">MKIGELRCLFLKCYKKGRTPFMSVGPQWQFTIGLFVFAILAATYFIFMINVLKNLDYRFKVVHFLLIIINVFALILGVFQNPGVPQSVFDYKLKKQLGKNDQKTDNEEDEERQSLNQRDSSQIKRNTSRNAFCEPCNLQKDQTVYHCSDCDVCIKDLDHHCMFFSKCIGKGNVYMFYTSIILLFVVFTYFGVMVVVDAVYKK</sequence>
<keyword evidence="2 8" id="KW-0808">Transferase</keyword>
<evidence type="ECO:0000259" key="10">
    <source>
        <dbReference type="Pfam" id="PF01529"/>
    </source>
</evidence>
<keyword evidence="6 8" id="KW-0012">Acyltransferase</keyword>
<dbReference type="PANTHER" id="PTHR22883">
    <property type="entry name" value="ZINC FINGER DHHC DOMAIN CONTAINING PROTEIN"/>
    <property type="match status" value="1"/>
</dbReference>
<dbReference type="OrthoDB" id="4096362at2759"/>
<reference evidence="11 12" key="1">
    <citation type="submission" date="2014-06" db="EMBL/GenBank/DDBJ databases">
        <authorList>
            <person name="Swart Estienne"/>
        </authorList>
    </citation>
    <scope>NUCLEOTIDE SEQUENCE [LARGE SCALE GENOMIC DNA]</scope>
    <source>
        <strain evidence="11 12">130c</strain>
    </source>
</reference>
<dbReference type="InParanoid" id="A0A078AFZ9"/>
<dbReference type="GO" id="GO:0019706">
    <property type="term" value="F:protein-cysteine S-palmitoyltransferase activity"/>
    <property type="evidence" value="ECO:0007669"/>
    <property type="project" value="UniProtKB-EC"/>
</dbReference>
<evidence type="ECO:0000313" key="12">
    <source>
        <dbReference type="Proteomes" id="UP000039865"/>
    </source>
</evidence>
<dbReference type="GO" id="GO:0005794">
    <property type="term" value="C:Golgi apparatus"/>
    <property type="evidence" value="ECO:0007669"/>
    <property type="project" value="TreeGrafter"/>
</dbReference>
<evidence type="ECO:0000313" key="11">
    <source>
        <dbReference type="EMBL" id="CDW81230.1"/>
    </source>
</evidence>
<feature type="compositionally biased region" description="Polar residues" evidence="9">
    <location>
        <begin position="114"/>
        <end position="123"/>
    </location>
</feature>
<dbReference type="GO" id="GO:0005783">
    <property type="term" value="C:endoplasmic reticulum"/>
    <property type="evidence" value="ECO:0007669"/>
    <property type="project" value="TreeGrafter"/>
</dbReference>
<evidence type="ECO:0000256" key="8">
    <source>
        <dbReference type="RuleBase" id="RU079119"/>
    </source>
</evidence>
<dbReference type="Pfam" id="PF01529">
    <property type="entry name" value="DHHC"/>
    <property type="match status" value="1"/>
</dbReference>
<evidence type="ECO:0000256" key="6">
    <source>
        <dbReference type="ARBA" id="ARBA00023315"/>
    </source>
</evidence>
<dbReference type="GO" id="GO:0006612">
    <property type="term" value="P:protein targeting to membrane"/>
    <property type="evidence" value="ECO:0007669"/>
    <property type="project" value="TreeGrafter"/>
</dbReference>
<comment type="subcellular location">
    <subcellularLocation>
        <location evidence="1">Membrane</location>
        <topology evidence="1">Multi-pass membrane protein</topology>
    </subcellularLocation>
</comment>
<gene>
    <name evidence="11" type="primary">Contig5734.g6132</name>
    <name evidence="11" type="ORF">STYLEM_10242</name>
</gene>
<keyword evidence="4 8" id="KW-1133">Transmembrane helix</keyword>
<feature type="domain" description="Palmitoyltransferase DHHC" evidence="10">
    <location>
        <begin position="128"/>
        <end position="197"/>
    </location>
</feature>
<evidence type="ECO:0000256" key="5">
    <source>
        <dbReference type="ARBA" id="ARBA00023136"/>
    </source>
</evidence>
<comment type="similarity">
    <text evidence="7">Belongs to the DHHC palmitoyltransferase family. PFA5 subfamily.</text>
</comment>
<feature type="transmembrane region" description="Helical" evidence="8">
    <location>
        <begin position="174"/>
        <end position="200"/>
    </location>
</feature>
<keyword evidence="12" id="KW-1185">Reference proteome</keyword>
<dbReference type="PROSITE" id="PS50216">
    <property type="entry name" value="DHHC"/>
    <property type="match status" value="1"/>
</dbReference>
<evidence type="ECO:0000256" key="3">
    <source>
        <dbReference type="ARBA" id="ARBA00022692"/>
    </source>
</evidence>
<dbReference type="PANTHER" id="PTHR22883:SF23">
    <property type="entry name" value="PALMITOYLTRANSFERASE ZDHHC6"/>
    <property type="match status" value="1"/>
</dbReference>
<feature type="transmembrane region" description="Helical" evidence="8">
    <location>
        <begin position="61"/>
        <end position="79"/>
    </location>
</feature>
<proteinExistence type="inferred from homology"/>
<dbReference type="InterPro" id="IPR001594">
    <property type="entry name" value="Palmitoyltrfase_DHHC"/>
</dbReference>
<protein>
    <recommendedName>
        <fullName evidence="8">Palmitoyltransferase</fullName>
        <ecNumber evidence="8">2.3.1.225</ecNumber>
    </recommendedName>
</protein>
<evidence type="ECO:0000256" key="2">
    <source>
        <dbReference type="ARBA" id="ARBA00022679"/>
    </source>
</evidence>
<evidence type="ECO:0000256" key="1">
    <source>
        <dbReference type="ARBA" id="ARBA00004141"/>
    </source>
</evidence>
<comment type="catalytic activity">
    <reaction evidence="8">
        <text>L-cysteinyl-[protein] + hexadecanoyl-CoA = S-hexadecanoyl-L-cysteinyl-[protein] + CoA</text>
        <dbReference type="Rhea" id="RHEA:36683"/>
        <dbReference type="Rhea" id="RHEA-COMP:10131"/>
        <dbReference type="Rhea" id="RHEA-COMP:11032"/>
        <dbReference type="ChEBI" id="CHEBI:29950"/>
        <dbReference type="ChEBI" id="CHEBI:57287"/>
        <dbReference type="ChEBI" id="CHEBI:57379"/>
        <dbReference type="ChEBI" id="CHEBI:74151"/>
        <dbReference type="EC" id="2.3.1.225"/>
    </reaction>
</comment>
<keyword evidence="3 8" id="KW-0812">Transmembrane</keyword>
<dbReference type="InterPro" id="IPR039859">
    <property type="entry name" value="PFA4/ZDH16/20/ERF2-like"/>
</dbReference>
<name>A0A078AFZ9_STYLE</name>
<evidence type="ECO:0000256" key="9">
    <source>
        <dbReference type="SAM" id="MobiDB-lite"/>
    </source>
</evidence>
<comment type="domain">
    <text evidence="8">The DHHC domain is required for palmitoyltransferase activity.</text>
</comment>
<dbReference type="EMBL" id="CCKQ01009721">
    <property type="protein sequence ID" value="CDW81230.1"/>
    <property type="molecule type" value="Genomic_DNA"/>
</dbReference>
<keyword evidence="5 8" id="KW-0472">Membrane</keyword>
<dbReference type="GO" id="GO:0016020">
    <property type="term" value="C:membrane"/>
    <property type="evidence" value="ECO:0007669"/>
    <property type="project" value="UniProtKB-SubCell"/>
</dbReference>
<dbReference type="EC" id="2.3.1.225" evidence="8"/>
<dbReference type="AlphaFoldDB" id="A0A078AFZ9"/>
<dbReference type="Proteomes" id="UP000039865">
    <property type="component" value="Unassembled WGS sequence"/>
</dbReference>
<feature type="transmembrane region" description="Helical" evidence="8">
    <location>
        <begin position="28"/>
        <end position="49"/>
    </location>
</feature>
<feature type="region of interest" description="Disordered" evidence="9">
    <location>
        <begin position="100"/>
        <end position="123"/>
    </location>
</feature>
<accession>A0A078AFZ9</accession>